<feature type="compositionally biased region" description="Basic and acidic residues" evidence="3">
    <location>
        <begin position="511"/>
        <end position="523"/>
    </location>
</feature>
<evidence type="ECO:0000256" key="3">
    <source>
        <dbReference type="SAM" id="MobiDB-lite"/>
    </source>
</evidence>
<keyword evidence="2" id="KW-0677">Repeat</keyword>
<dbReference type="Gene3D" id="3.90.1290.10">
    <property type="entry name" value="Plakin repeat"/>
    <property type="match status" value="1"/>
</dbReference>
<dbReference type="InterPro" id="IPR001101">
    <property type="entry name" value="Plectin_repeat"/>
</dbReference>
<keyword evidence="5" id="KW-1185">Reference proteome</keyword>
<dbReference type="GO" id="GO:0005198">
    <property type="term" value="F:structural molecule activity"/>
    <property type="evidence" value="ECO:0007669"/>
    <property type="project" value="TreeGrafter"/>
</dbReference>
<dbReference type="PANTHER" id="PTHR23169">
    <property type="entry name" value="ENVOPLAKIN"/>
    <property type="match status" value="1"/>
</dbReference>
<dbReference type="EMBL" id="PPHD01067356">
    <property type="protein sequence ID" value="POI21592.1"/>
    <property type="molecule type" value="Genomic_DNA"/>
</dbReference>
<organism evidence="4 5">
    <name type="scientific">Bambusicola thoracicus</name>
    <name type="common">Chinese bamboo-partridge</name>
    <name type="synonym">Perdix thoracica</name>
    <dbReference type="NCBI Taxonomy" id="9083"/>
    <lineage>
        <taxon>Eukaryota</taxon>
        <taxon>Metazoa</taxon>
        <taxon>Chordata</taxon>
        <taxon>Craniata</taxon>
        <taxon>Vertebrata</taxon>
        <taxon>Euteleostomi</taxon>
        <taxon>Archelosauria</taxon>
        <taxon>Archosauria</taxon>
        <taxon>Dinosauria</taxon>
        <taxon>Saurischia</taxon>
        <taxon>Theropoda</taxon>
        <taxon>Coelurosauria</taxon>
        <taxon>Aves</taxon>
        <taxon>Neognathae</taxon>
        <taxon>Galloanserae</taxon>
        <taxon>Galliformes</taxon>
        <taxon>Phasianidae</taxon>
        <taxon>Perdicinae</taxon>
        <taxon>Bambusicola</taxon>
    </lineage>
</organism>
<accession>A0A2P4SBU5</accession>
<feature type="region of interest" description="Disordered" evidence="3">
    <location>
        <begin position="701"/>
        <end position="723"/>
    </location>
</feature>
<dbReference type="Proteomes" id="UP000237246">
    <property type="component" value="Unassembled WGS sequence"/>
</dbReference>
<feature type="region of interest" description="Disordered" evidence="3">
    <location>
        <begin position="497"/>
        <end position="524"/>
    </location>
</feature>
<name>A0A2P4SBU5_BAMTH</name>
<evidence type="ECO:0008006" key="6">
    <source>
        <dbReference type="Google" id="ProtNLM"/>
    </source>
</evidence>
<keyword evidence="1" id="KW-0597">Phosphoprotein</keyword>
<dbReference type="InterPro" id="IPR043197">
    <property type="entry name" value="Plakin"/>
</dbReference>
<dbReference type="GO" id="GO:0042060">
    <property type="term" value="P:wound healing"/>
    <property type="evidence" value="ECO:0007669"/>
    <property type="project" value="TreeGrafter"/>
</dbReference>
<dbReference type="GO" id="GO:1990254">
    <property type="term" value="F:keratin filament binding"/>
    <property type="evidence" value="ECO:0007669"/>
    <property type="project" value="TreeGrafter"/>
</dbReference>
<sequence length="975" mass="108401">MSGALRDNKPSNTAMNLIANERTEMCGGGSNFIAGVFIQAKNKKLSIYDAMIRGVLTPGTALVLLEAQAASGFLTDPMSNAKLSVKEALSAGLIGRDFYEKLLSAEGAVTGYTEPYTGHKISLFQAMQKEFIVKEHAIRLLEAQIATGGIIDPTNSERLPVEVAHQRGYFDHEMCQFLLNPKNQTRSCFDPNTHENLTYTQLLRRCVPDPDTGLLMLHVMDKGSVLFQLNKDARKALQAARTTVSVGLFQGTSSVTVWELLFSRYVSNHRREELLRKYKAGTVTIPEMIIILTTIITGVEMGNGDLSSSTATADGEIGVSQPVQDTRSQEQQLRKSLKSATVYVTAGEFQGQNVSLLDLLFSTCIPQEKRQELLELYRAGILSTEQVAAAVSAIINKTEAANITPTAHAGNPQKAVSRAEENGDGCSAQDNVLKSTTIDIPAGEFSVWDLIFSDYIPEDKRQELLELYRGGVLTLEHLVTVVTTLIKKKESTGRKFQITAKHSSKDAAPVAREKDDESSKEEPWETALKTTVVDMEVGEFRGHKVSVWDLLHSKYIPAENRKELLELYQAGELTLEQMKTVVSTIVAKTEAANAEHSAHVSGPRVEPAITAAEHTHHLQEDRTWEESLKSTTVEMAVDEFQGRRVSVWDLLTSNYLPEDKRQELLELYRDGTLPLERLITVVTTLIKKKESTGRKFQITVKHSSKDTAPAAREKDDESSKEESWETALKTTVVDMEVGEFQGHKVSVWDLLHSKYIPEENRKELLELYQAGELTLEQVKTVVSTIVAKAEAAKAEHAAHVSGLRAEMAVTEAEHTHHLQEDRAWEESLKSTTVEMAVDEFQGRRVSVWDLLSSDCLPEDRRQELLALYRDGTLTTEELVRAISSIVTLSKERHLAALPQQTVDLLQSEGSYITFGQFQEQRVSVWELLSTKQVSEYKREACLDIYGTGGLTVNKITITTTVVTGTQGKKRQHQDL</sequence>
<dbReference type="SUPFAM" id="SSF75399">
    <property type="entry name" value="Plakin repeat"/>
    <property type="match status" value="1"/>
</dbReference>
<gene>
    <name evidence="4" type="ORF">CIB84_014661</name>
</gene>
<dbReference type="SMART" id="SM00250">
    <property type="entry name" value="PLEC"/>
    <property type="match status" value="5"/>
</dbReference>
<feature type="compositionally biased region" description="Basic and acidic residues" evidence="3">
    <location>
        <begin position="711"/>
        <end position="723"/>
    </location>
</feature>
<dbReference type="GO" id="GO:0005737">
    <property type="term" value="C:cytoplasm"/>
    <property type="evidence" value="ECO:0007669"/>
    <property type="project" value="TreeGrafter"/>
</dbReference>
<protein>
    <recommendedName>
        <fullName evidence="6">Epiplakin</fullName>
    </recommendedName>
</protein>
<comment type="caution">
    <text evidence="4">The sequence shown here is derived from an EMBL/GenBank/DDBJ whole genome shotgun (WGS) entry which is preliminary data.</text>
</comment>
<evidence type="ECO:0000313" key="4">
    <source>
        <dbReference type="EMBL" id="POI21592.1"/>
    </source>
</evidence>
<dbReference type="GO" id="GO:0045095">
    <property type="term" value="C:keratin filament"/>
    <property type="evidence" value="ECO:0007669"/>
    <property type="project" value="TreeGrafter"/>
</dbReference>
<dbReference type="GO" id="GO:0016020">
    <property type="term" value="C:membrane"/>
    <property type="evidence" value="ECO:0007669"/>
    <property type="project" value="TreeGrafter"/>
</dbReference>
<dbReference type="OrthoDB" id="9386968at2759"/>
<evidence type="ECO:0000256" key="2">
    <source>
        <dbReference type="ARBA" id="ARBA00022737"/>
    </source>
</evidence>
<dbReference type="Pfam" id="PF00681">
    <property type="entry name" value="Plectin"/>
    <property type="match status" value="2"/>
</dbReference>
<proteinExistence type="predicted"/>
<dbReference type="InterPro" id="IPR035915">
    <property type="entry name" value="Plakin_repeat_sf"/>
</dbReference>
<dbReference type="GO" id="GO:0042995">
    <property type="term" value="C:cell projection"/>
    <property type="evidence" value="ECO:0007669"/>
    <property type="project" value="UniProtKB-SubCell"/>
</dbReference>
<dbReference type="AlphaFoldDB" id="A0A2P4SBU5"/>
<dbReference type="GO" id="GO:0030054">
    <property type="term" value="C:cell junction"/>
    <property type="evidence" value="ECO:0007669"/>
    <property type="project" value="TreeGrafter"/>
</dbReference>
<reference evidence="4 5" key="1">
    <citation type="submission" date="2018-01" db="EMBL/GenBank/DDBJ databases">
        <title>Comparison of the Chinese Bamboo Partridge and Red Junglefowl genome sequences highlights the importance of demography in genome evolution.</title>
        <authorList>
            <person name="Tiley G.P."/>
            <person name="Kimball R.T."/>
            <person name="Braun E.L."/>
            <person name="Burleigh J.G."/>
        </authorList>
    </citation>
    <scope>NUCLEOTIDE SEQUENCE [LARGE SCALE GENOMIC DNA]</scope>
    <source>
        <strain evidence="4">RTK389</strain>
        <tissue evidence="4">Blood</tissue>
    </source>
</reference>
<evidence type="ECO:0000256" key="1">
    <source>
        <dbReference type="ARBA" id="ARBA00022553"/>
    </source>
</evidence>
<evidence type="ECO:0000313" key="5">
    <source>
        <dbReference type="Proteomes" id="UP000237246"/>
    </source>
</evidence>
<dbReference type="PANTHER" id="PTHR23169:SF21">
    <property type="entry name" value="EPIPLAKIN"/>
    <property type="match status" value="1"/>
</dbReference>
<dbReference type="GO" id="GO:0045110">
    <property type="term" value="P:intermediate filament bundle assembly"/>
    <property type="evidence" value="ECO:0007669"/>
    <property type="project" value="TreeGrafter"/>
</dbReference>